<proteinExistence type="predicted"/>
<comment type="caution">
    <text evidence="1">The sequence shown here is derived from an EMBL/GenBank/DDBJ whole genome shotgun (WGS) entry which is preliminary data.</text>
</comment>
<reference evidence="1 2" key="1">
    <citation type="submission" date="2014-01" db="EMBL/GenBank/DDBJ databases">
        <authorList>
            <person name="Dobos K."/>
            <person name="Lenaerts A."/>
            <person name="Ordway D."/>
            <person name="DeGroote M.A."/>
            <person name="Parker T."/>
            <person name="Sizemore C."/>
            <person name="Tallon L.J."/>
            <person name="Sadzewicz L.K."/>
            <person name="Sengamalay N."/>
            <person name="Fraser C.M."/>
            <person name="Hine E."/>
            <person name="Shefchek K.A."/>
            <person name="Das S.P."/>
            <person name="Tettelin H."/>
        </authorList>
    </citation>
    <scope>NUCLEOTIDE SEQUENCE [LARGE SCALE GENOMIC DNA]</scope>
    <source>
        <strain evidence="1 2">Harvey</strain>
    </source>
</reference>
<keyword evidence="2" id="KW-1185">Reference proteome</keyword>
<sequence>MGQVFDWAPALTLSAGLAAAHQAILGTGCGWPWTAACVAR</sequence>
<protein>
    <submittedName>
        <fullName evidence="1">Uncharacterized protein</fullName>
    </submittedName>
</protein>
<name>A0ABN0R3J9_MYCUL</name>
<accession>A0ABN0R3J9</accession>
<gene>
    <name evidence="1" type="ORF">I551_1838</name>
</gene>
<dbReference type="EMBL" id="JAOL01000086">
    <property type="protein sequence ID" value="EUA91676.1"/>
    <property type="molecule type" value="Genomic_DNA"/>
</dbReference>
<dbReference type="Proteomes" id="UP000020681">
    <property type="component" value="Unassembled WGS sequence"/>
</dbReference>
<evidence type="ECO:0000313" key="2">
    <source>
        <dbReference type="Proteomes" id="UP000020681"/>
    </source>
</evidence>
<evidence type="ECO:0000313" key="1">
    <source>
        <dbReference type="EMBL" id="EUA91676.1"/>
    </source>
</evidence>
<organism evidence="1 2">
    <name type="scientific">Mycobacterium ulcerans str. Harvey</name>
    <dbReference type="NCBI Taxonomy" id="1299332"/>
    <lineage>
        <taxon>Bacteria</taxon>
        <taxon>Bacillati</taxon>
        <taxon>Actinomycetota</taxon>
        <taxon>Actinomycetes</taxon>
        <taxon>Mycobacteriales</taxon>
        <taxon>Mycobacteriaceae</taxon>
        <taxon>Mycobacterium</taxon>
        <taxon>Mycobacterium ulcerans group</taxon>
    </lineage>
</organism>